<name>A0A7W7AIP1_9SPHN</name>
<dbReference type="NCBIfam" id="NF035944">
    <property type="entry name" value="PEPxxWA-CTERM"/>
    <property type="match status" value="1"/>
</dbReference>
<evidence type="ECO:0000256" key="1">
    <source>
        <dbReference type="SAM" id="SignalP"/>
    </source>
</evidence>
<evidence type="ECO:0000313" key="4">
    <source>
        <dbReference type="Proteomes" id="UP000574769"/>
    </source>
</evidence>
<proteinExistence type="predicted"/>
<dbReference type="EMBL" id="JACHNY010000003">
    <property type="protein sequence ID" value="MBB4617591.1"/>
    <property type="molecule type" value="Genomic_DNA"/>
</dbReference>
<keyword evidence="4" id="KW-1185">Reference proteome</keyword>
<protein>
    <recommendedName>
        <fullName evidence="2">Ice-binding protein C-terminal domain-containing protein</fullName>
    </recommendedName>
</protein>
<organism evidence="3 4">
    <name type="scientific">Sphingomonas abaci</name>
    <dbReference type="NCBI Taxonomy" id="237611"/>
    <lineage>
        <taxon>Bacteria</taxon>
        <taxon>Pseudomonadati</taxon>
        <taxon>Pseudomonadota</taxon>
        <taxon>Alphaproteobacteria</taxon>
        <taxon>Sphingomonadales</taxon>
        <taxon>Sphingomonadaceae</taxon>
        <taxon>Sphingomonas</taxon>
    </lineage>
</organism>
<comment type="caution">
    <text evidence="3">The sequence shown here is derived from an EMBL/GenBank/DDBJ whole genome shotgun (WGS) entry which is preliminary data.</text>
</comment>
<dbReference type="AlphaFoldDB" id="A0A7W7AIP1"/>
<dbReference type="NCBIfam" id="TIGR02595">
    <property type="entry name" value="PEP_CTERM"/>
    <property type="match status" value="1"/>
</dbReference>
<gene>
    <name evidence="3" type="ORF">GGQ96_001719</name>
</gene>
<reference evidence="3 4" key="1">
    <citation type="submission" date="2020-08" db="EMBL/GenBank/DDBJ databases">
        <title>Genomic Encyclopedia of Type Strains, Phase IV (KMG-IV): sequencing the most valuable type-strain genomes for metagenomic binning, comparative biology and taxonomic classification.</title>
        <authorList>
            <person name="Goeker M."/>
        </authorList>
    </citation>
    <scope>NUCLEOTIDE SEQUENCE [LARGE SCALE GENOMIC DNA]</scope>
    <source>
        <strain evidence="3 4">DSM 15867</strain>
    </source>
</reference>
<dbReference type="RefSeq" id="WP_246360342.1">
    <property type="nucleotide sequence ID" value="NZ_JACHNY010000003.1"/>
</dbReference>
<feature type="chain" id="PRO_5030949715" description="Ice-binding protein C-terminal domain-containing protein" evidence="1">
    <location>
        <begin position="28"/>
        <end position="207"/>
    </location>
</feature>
<dbReference type="InterPro" id="IPR013424">
    <property type="entry name" value="Ice-binding_C"/>
</dbReference>
<evidence type="ECO:0000313" key="3">
    <source>
        <dbReference type="EMBL" id="MBB4617591.1"/>
    </source>
</evidence>
<feature type="domain" description="Ice-binding protein C-terminal" evidence="2">
    <location>
        <begin position="173"/>
        <end position="197"/>
    </location>
</feature>
<feature type="signal peptide" evidence="1">
    <location>
        <begin position="1"/>
        <end position="27"/>
    </location>
</feature>
<sequence>MVTFRHNLASILSAAGLICMTPRGASAAVIQGMGSPVSSPALNGGTVVTFETGNGGATGLRTYDIVSIRGTTELNNYSGQYNTIGQSLGNNRDATSTIIFDFSAPVSAFGFNLGASDIAWSISAGGQTYTFPPVFATNDMNYYGISGAGISSATLSFGSGDWVLIDNLTYVAAVPEPTTWALMLVGFGLTGAAMRRRSSQRATQALA</sequence>
<dbReference type="Proteomes" id="UP000574769">
    <property type="component" value="Unassembled WGS sequence"/>
</dbReference>
<keyword evidence="1" id="KW-0732">Signal</keyword>
<dbReference type="Pfam" id="PF07589">
    <property type="entry name" value="PEP-CTERM"/>
    <property type="match status" value="1"/>
</dbReference>
<accession>A0A7W7AIP1</accession>
<evidence type="ECO:0000259" key="2">
    <source>
        <dbReference type="Pfam" id="PF07589"/>
    </source>
</evidence>